<keyword evidence="19" id="KW-1185">Reference proteome</keyword>
<evidence type="ECO:0000256" key="1">
    <source>
        <dbReference type="ARBA" id="ARBA00004167"/>
    </source>
</evidence>
<evidence type="ECO:0000256" key="7">
    <source>
        <dbReference type="ARBA" id="ARBA00022801"/>
    </source>
</evidence>
<reference evidence="18" key="1">
    <citation type="submission" date="2020-11" db="EMBL/GenBank/DDBJ databases">
        <authorList>
            <person name="Tran Van P."/>
        </authorList>
    </citation>
    <scope>NUCLEOTIDE SEQUENCE</scope>
</reference>
<dbReference type="GO" id="GO:0016020">
    <property type="term" value="C:membrane"/>
    <property type="evidence" value="ECO:0007669"/>
    <property type="project" value="UniProtKB-SubCell"/>
</dbReference>
<organism evidence="18">
    <name type="scientific">Darwinula stevensoni</name>
    <dbReference type="NCBI Taxonomy" id="69355"/>
    <lineage>
        <taxon>Eukaryota</taxon>
        <taxon>Metazoa</taxon>
        <taxon>Ecdysozoa</taxon>
        <taxon>Arthropoda</taxon>
        <taxon>Crustacea</taxon>
        <taxon>Oligostraca</taxon>
        <taxon>Ostracoda</taxon>
        <taxon>Podocopa</taxon>
        <taxon>Podocopida</taxon>
        <taxon>Darwinulocopina</taxon>
        <taxon>Darwinuloidea</taxon>
        <taxon>Darwinulidae</taxon>
        <taxon>Darwinula</taxon>
    </lineage>
</organism>
<comment type="catalytic activity">
    <reaction evidence="15">
        <text>O-phospho-L-tyrosyl-[protein] + H2O = L-tyrosyl-[protein] + phosphate</text>
        <dbReference type="Rhea" id="RHEA:10684"/>
        <dbReference type="Rhea" id="RHEA-COMP:10136"/>
        <dbReference type="Rhea" id="RHEA-COMP:20101"/>
        <dbReference type="ChEBI" id="CHEBI:15377"/>
        <dbReference type="ChEBI" id="CHEBI:43474"/>
        <dbReference type="ChEBI" id="CHEBI:46858"/>
        <dbReference type="ChEBI" id="CHEBI:61978"/>
        <dbReference type="EC" id="3.1.3.48"/>
    </reaction>
</comment>
<dbReference type="CDD" id="cd00063">
    <property type="entry name" value="FN3"/>
    <property type="match status" value="1"/>
</dbReference>
<dbReference type="InterPro" id="IPR036116">
    <property type="entry name" value="FN3_sf"/>
</dbReference>
<dbReference type="AlphaFoldDB" id="A0A7R9AEH1"/>
<dbReference type="EC" id="3.1.3.48" evidence="3"/>
<feature type="non-terminal residue" evidence="18">
    <location>
        <position position="1"/>
    </location>
</feature>
<evidence type="ECO:0000256" key="10">
    <source>
        <dbReference type="ARBA" id="ARBA00023136"/>
    </source>
</evidence>
<keyword evidence="11" id="KW-1015">Disulfide bond</keyword>
<keyword evidence="13" id="KW-0325">Glycoprotein</keyword>
<evidence type="ECO:0000256" key="6">
    <source>
        <dbReference type="ARBA" id="ARBA00022737"/>
    </source>
</evidence>
<dbReference type="OrthoDB" id="10253954at2759"/>
<evidence type="ECO:0000256" key="12">
    <source>
        <dbReference type="ARBA" id="ARBA00023170"/>
    </source>
</evidence>
<dbReference type="FunFam" id="2.60.40.10:FF:000010">
    <property type="entry name" value="receptor-type tyrosine-protein phosphatase delta isoform X1"/>
    <property type="match status" value="1"/>
</dbReference>
<keyword evidence="12" id="KW-0675">Receptor</keyword>
<keyword evidence="6" id="KW-0677">Repeat</keyword>
<evidence type="ECO:0000259" key="16">
    <source>
        <dbReference type="PROSITE" id="PS50835"/>
    </source>
</evidence>
<dbReference type="PROSITE" id="PS50853">
    <property type="entry name" value="FN3"/>
    <property type="match status" value="1"/>
</dbReference>
<sequence>MKKPVTVRLPFSTELEESYVVKQGAELNLTCVPVESPNVTVEWTRSNGRSLDDLVFPNDTNILQLRDIQKSENYSCLAESILYGHVNRTKIIIVQDFPIAPENLNVSKVTGSSLRLDWSYPTSYLEWIGAGVQHFTIRIYPRILGNPHFEISGITERHHTFQQLNHSLEYMFCVRAVNLIGNGSLSKCSNAKTKGP</sequence>
<evidence type="ECO:0000256" key="14">
    <source>
        <dbReference type="ARBA" id="ARBA00023319"/>
    </source>
</evidence>
<proteinExistence type="inferred from homology"/>
<dbReference type="SUPFAM" id="SSF49265">
    <property type="entry name" value="Fibronectin type III"/>
    <property type="match status" value="1"/>
</dbReference>
<keyword evidence="10" id="KW-0472">Membrane</keyword>
<feature type="domain" description="Ig-like" evidence="16">
    <location>
        <begin position="4"/>
        <end position="93"/>
    </location>
</feature>
<dbReference type="InterPro" id="IPR007110">
    <property type="entry name" value="Ig-like_dom"/>
</dbReference>
<evidence type="ECO:0000256" key="2">
    <source>
        <dbReference type="ARBA" id="ARBA00010504"/>
    </source>
</evidence>
<name>A0A7R9AEH1_9CRUS</name>
<evidence type="ECO:0000256" key="5">
    <source>
        <dbReference type="ARBA" id="ARBA00022729"/>
    </source>
</evidence>
<dbReference type="SMART" id="SM00060">
    <property type="entry name" value="FN3"/>
    <property type="match status" value="1"/>
</dbReference>
<dbReference type="SUPFAM" id="SSF48726">
    <property type="entry name" value="Immunoglobulin"/>
    <property type="match status" value="1"/>
</dbReference>
<dbReference type="Gene3D" id="2.60.40.10">
    <property type="entry name" value="Immunoglobulins"/>
    <property type="match status" value="2"/>
</dbReference>
<evidence type="ECO:0000259" key="17">
    <source>
        <dbReference type="PROSITE" id="PS50853"/>
    </source>
</evidence>
<evidence type="ECO:0000256" key="11">
    <source>
        <dbReference type="ARBA" id="ARBA00023157"/>
    </source>
</evidence>
<feature type="domain" description="Fibronectin type-III" evidence="17">
    <location>
        <begin position="100"/>
        <end position="196"/>
    </location>
</feature>
<keyword evidence="14" id="KW-0393">Immunoglobulin domain</keyword>
<dbReference type="InterPro" id="IPR036179">
    <property type="entry name" value="Ig-like_dom_sf"/>
</dbReference>
<evidence type="ECO:0000256" key="9">
    <source>
        <dbReference type="ARBA" id="ARBA00022989"/>
    </source>
</evidence>
<keyword evidence="4" id="KW-0812">Transmembrane</keyword>
<keyword evidence="8" id="KW-0904">Protein phosphatase</keyword>
<evidence type="ECO:0000256" key="15">
    <source>
        <dbReference type="ARBA" id="ARBA00051722"/>
    </source>
</evidence>
<evidence type="ECO:0000313" key="19">
    <source>
        <dbReference type="Proteomes" id="UP000677054"/>
    </source>
</evidence>
<protein>
    <recommendedName>
        <fullName evidence="3">protein-tyrosine-phosphatase</fullName>
        <ecNumber evidence="3">3.1.3.48</ecNumber>
    </recommendedName>
</protein>
<evidence type="ECO:0000256" key="8">
    <source>
        <dbReference type="ARBA" id="ARBA00022912"/>
    </source>
</evidence>
<dbReference type="EMBL" id="CAJPEV010004856">
    <property type="protein sequence ID" value="CAG0902408.1"/>
    <property type="molecule type" value="Genomic_DNA"/>
</dbReference>
<evidence type="ECO:0000256" key="3">
    <source>
        <dbReference type="ARBA" id="ARBA00013064"/>
    </source>
</evidence>
<comment type="subcellular location">
    <subcellularLocation>
        <location evidence="1">Membrane</location>
        <topology evidence="1">Single-pass membrane protein</topology>
    </subcellularLocation>
</comment>
<evidence type="ECO:0000256" key="4">
    <source>
        <dbReference type="ARBA" id="ARBA00022692"/>
    </source>
</evidence>
<dbReference type="GO" id="GO:0004725">
    <property type="term" value="F:protein tyrosine phosphatase activity"/>
    <property type="evidence" value="ECO:0007669"/>
    <property type="project" value="UniProtKB-EC"/>
</dbReference>
<dbReference type="PROSITE" id="PS50835">
    <property type="entry name" value="IG_LIKE"/>
    <property type="match status" value="1"/>
</dbReference>
<dbReference type="Pfam" id="PF00041">
    <property type="entry name" value="fn3"/>
    <property type="match status" value="1"/>
</dbReference>
<dbReference type="EMBL" id="LR904373">
    <property type="protein sequence ID" value="CAD7252794.1"/>
    <property type="molecule type" value="Genomic_DNA"/>
</dbReference>
<dbReference type="Proteomes" id="UP000677054">
    <property type="component" value="Unassembled WGS sequence"/>
</dbReference>
<keyword evidence="5" id="KW-0732">Signal</keyword>
<evidence type="ECO:0000313" key="18">
    <source>
        <dbReference type="EMBL" id="CAD7252794.1"/>
    </source>
</evidence>
<accession>A0A7R9AEH1</accession>
<keyword evidence="9" id="KW-1133">Transmembrane helix</keyword>
<gene>
    <name evidence="18" type="ORF">DSTB1V02_LOCUS12548</name>
</gene>
<dbReference type="InterPro" id="IPR013783">
    <property type="entry name" value="Ig-like_fold"/>
</dbReference>
<keyword evidence="7" id="KW-0378">Hydrolase</keyword>
<comment type="similarity">
    <text evidence="2">Belongs to the protein-tyrosine phosphatase family. Receptor class 2A subfamily.</text>
</comment>
<dbReference type="InterPro" id="IPR003961">
    <property type="entry name" value="FN3_dom"/>
</dbReference>
<evidence type="ECO:0000256" key="13">
    <source>
        <dbReference type="ARBA" id="ARBA00023180"/>
    </source>
</evidence>